<feature type="active site" evidence="16">
    <location>
        <position position="375"/>
    </location>
</feature>
<evidence type="ECO:0000256" key="7">
    <source>
        <dbReference type="ARBA" id="ARBA00022729"/>
    </source>
</evidence>
<comment type="subcellular location">
    <subcellularLocation>
        <location evidence="2">Endoplasmic reticulum membrane</location>
        <topology evidence="2">Peripheral membrane protein</topology>
        <orientation evidence="2">Lumenal side</orientation>
    </subcellularLocation>
</comment>
<keyword evidence="9 17" id="KW-0274">FAD</keyword>
<dbReference type="EMBL" id="KV454007">
    <property type="protein sequence ID" value="ODQ44320.1"/>
    <property type="molecule type" value="Genomic_DNA"/>
</dbReference>
<dbReference type="GO" id="GO:0034975">
    <property type="term" value="P:protein folding in endoplasmic reticulum"/>
    <property type="evidence" value="ECO:0007669"/>
    <property type="project" value="EnsemblFungi"/>
</dbReference>
<evidence type="ECO:0000256" key="14">
    <source>
        <dbReference type="ARBA" id="ARBA00023180"/>
    </source>
</evidence>
<evidence type="ECO:0000256" key="1">
    <source>
        <dbReference type="ARBA" id="ARBA00001974"/>
    </source>
</evidence>
<evidence type="ECO:0000256" key="17">
    <source>
        <dbReference type="PIRSR" id="PIRSR017205-2"/>
    </source>
</evidence>
<feature type="binding site" evidence="17">
    <location>
        <position position="237"/>
    </location>
    <ligand>
        <name>FAD</name>
        <dbReference type="ChEBI" id="CHEBI:57692"/>
    </ligand>
</feature>
<dbReference type="Pfam" id="PF04137">
    <property type="entry name" value="ERO1"/>
    <property type="match status" value="1"/>
</dbReference>
<dbReference type="GO" id="GO:0015035">
    <property type="term" value="F:protein-disulfide reductase activity"/>
    <property type="evidence" value="ECO:0007669"/>
    <property type="project" value="InterPro"/>
</dbReference>
<feature type="binding site" evidence="17">
    <location>
        <position position="266"/>
    </location>
    <ligand>
        <name>FAD</name>
        <dbReference type="ChEBI" id="CHEBI:57692"/>
    </ligand>
</feature>
<proteinExistence type="inferred from homology"/>
<evidence type="ECO:0000256" key="9">
    <source>
        <dbReference type="ARBA" id="ARBA00022827"/>
    </source>
</evidence>
<keyword evidence="8" id="KW-0256">Endoplasmic reticulum</keyword>
<keyword evidence="7 19" id="KW-0732">Signal</keyword>
<evidence type="ECO:0000256" key="4">
    <source>
        <dbReference type="ARBA" id="ARBA00011802"/>
    </source>
</evidence>
<feature type="binding site" evidence="17">
    <location>
        <position position="194"/>
    </location>
    <ligand>
        <name>FAD</name>
        <dbReference type="ChEBI" id="CHEBI:57692"/>
    </ligand>
</feature>
<feature type="disulfide bond" description="Redox-active" evidence="18">
    <location>
        <begin position="372"/>
        <end position="375"/>
    </location>
</feature>
<dbReference type="GO" id="GO:0071949">
    <property type="term" value="F:FAD binding"/>
    <property type="evidence" value="ECO:0007669"/>
    <property type="project" value="InterPro"/>
</dbReference>
<dbReference type="STRING" id="763406.A0A1E3NDW9"/>
<dbReference type="PANTHER" id="PTHR12613">
    <property type="entry name" value="ERO1-RELATED"/>
    <property type="match status" value="1"/>
</dbReference>
<evidence type="ECO:0000256" key="12">
    <source>
        <dbReference type="ARBA" id="ARBA00023136"/>
    </source>
</evidence>
<dbReference type="GO" id="GO:0016972">
    <property type="term" value="F:thiol oxidase activity"/>
    <property type="evidence" value="ECO:0007669"/>
    <property type="project" value="EnsemblFungi"/>
</dbReference>
<dbReference type="AlphaFoldDB" id="A0A1E3NDW9"/>
<keyword evidence="5" id="KW-0813">Transport</keyword>
<dbReference type="PIRSF" id="PIRSF017205">
    <property type="entry name" value="ERO1"/>
    <property type="match status" value="1"/>
</dbReference>
<comment type="subunit">
    <text evidence="4">May function both as a monomer and a homodimer.</text>
</comment>
<comment type="similarity">
    <text evidence="3">Belongs to the EROs family.</text>
</comment>
<feature type="binding site" evidence="17">
    <location>
        <position position="234"/>
    </location>
    <ligand>
        <name>FAD</name>
        <dbReference type="ChEBI" id="CHEBI:57692"/>
    </ligand>
</feature>
<gene>
    <name evidence="20" type="ORF">PICMEDRAFT_18241</name>
</gene>
<keyword evidence="10" id="KW-0249">Electron transport</keyword>
<evidence type="ECO:0000256" key="2">
    <source>
        <dbReference type="ARBA" id="ARBA00004367"/>
    </source>
</evidence>
<dbReference type="PANTHER" id="PTHR12613:SF0">
    <property type="entry name" value="ERO1-LIKE PROTEIN"/>
    <property type="match status" value="1"/>
</dbReference>
<evidence type="ECO:0000256" key="8">
    <source>
        <dbReference type="ARBA" id="ARBA00022824"/>
    </source>
</evidence>
<name>A0A1E3NDW9_9ASCO</name>
<evidence type="ECO:0000256" key="16">
    <source>
        <dbReference type="PIRSR" id="PIRSR017205-1"/>
    </source>
</evidence>
<feature type="disulfide bond" description="Redox-active" evidence="18">
    <location>
        <begin position="125"/>
        <end position="130"/>
    </location>
</feature>
<keyword evidence="13 18" id="KW-1015">Disulfide bond</keyword>
<feature type="active site" description="Nucleophile" evidence="16">
    <location>
        <position position="372"/>
    </location>
</feature>
<accession>A0A1E3NDW9</accession>
<evidence type="ECO:0000256" key="10">
    <source>
        <dbReference type="ARBA" id="ARBA00022982"/>
    </source>
</evidence>
<keyword evidence="12" id="KW-0472">Membrane</keyword>
<evidence type="ECO:0000313" key="20">
    <source>
        <dbReference type="EMBL" id="ODQ44320.1"/>
    </source>
</evidence>
<evidence type="ECO:0000256" key="13">
    <source>
        <dbReference type="ARBA" id="ARBA00023157"/>
    </source>
</evidence>
<evidence type="ECO:0000256" key="3">
    <source>
        <dbReference type="ARBA" id="ARBA00008277"/>
    </source>
</evidence>
<comment type="cofactor">
    <cofactor evidence="1 17">
        <name>FAD</name>
        <dbReference type="ChEBI" id="CHEBI:57692"/>
    </cofactor>
</comment>
<evidence type="ECO:0000313" key="21">
    <source>
        <dbReference type="Proteomes" id="UP000094455"/>
    </source>
</evidence>
<dbReference type="RefSeq" id="XP_019015433.1">
    <property type="nucleotide sequence ID" value="XM_019161919.1"/>
</dbReference>
<dbReference type="GO" id="GO:0005789">
    <property type="term" value="C:endoplasmic reticulum membrane"/>
    <property type="evidence" value="ECO:0007669"/>
    <property type="project" value="UniProtKB-SubCell"/>
</dbReference>
<dbReference type="SUPFAM" id="SSF110019">
    <property type="entry name" value="ERO1-like"/>
    <property type="match status" value="1"/>
</dbReference>
<evidence type="ECO:0000256" key="15">
    <source>
        <dbReference type="ARBA" id="ARBA00023284"/>
    </source>
</evidence>
<organism evidence="20 21">
    <name type="scientific">Pichia membranifaciens NRRL Y-2026</name>
    <dbReference type="NCBI Taxonomy" id="763406"/>
    <lineage>
        <taxon>Eukaryota</taxon>
        <taxon>Fungi</taxon>
        <taxon>Dikarya</taxon>
        <taxon>Ascomycota</taxon>
        <taxon>Saccharomycotina</taxon>
        <taxon>Pichiomycetes</taxon>
        <taxon>Pichiales</taxon>
        <taxon>Pichiaceae</taxon>
        <taxon>Pichia</taxon>
    </lineage>
</organism>
<evidence type="ECO:0000256" key="19">
    <source>
        <dbReference type="SAM" id="SignalP"/>
    </source>
</evidence>
<protein>
    <recommendedName>
        <fullName evidence="22">Endoplasmic reticulum oxidoreductin 1</fullName>
    </recommendedName>
</protein>
<evidence type="ECO:0000256" key="6">
    <source>
        <dbReference type="ARBA" id="ARBA00022630"/>
    </source>
</evidence>
<feature type="signal peptide" evidence="19">
    <location>
        <begin position="1"/>
        <end position="19"/>
    </location>
</feature>
<dbReference type="InterPro" id="IPR037192">
    <property type="entry name" value="ERO1-like_sf"/>
</dbReference>
<feature type="binding site" evidence="17">
    <location>
        <position position="207"/>
    </location>
    <ligand>
        <name>FAD</name>
        <dbReference type="ChEBI" id="CHEBI:57692"/>
    </ligand>
</feature>
<keyword evidence="6" id="KW-0285">Flavoprotein</keyword>
<feature type="binding site" evidence="17">
    <location>
        <position position="196"/>
    </location>
    <ligand>
        <name>FAD</name>
        <dbReference type="ChEBI" id="CHEBI:57692"/>
    </ligand>
</feature>
<keyword evidence="11" id="KW-0560">Oxidoreductase</keyword>
<evidence type="ECO:0000256" key="5">
    <source>
        <dbReference type="ARBA" id="ARBA00022448"/>
    </source>
</evidence>
<keyword evidence="15" id="KW-0676">Redox-active center</keyword>
<sequence>MKLSKVLSTLTVVYSVCLGVCTGLAGFDFNDIEDDIVVRYEKKPPHHVEFSNYHQFLKTPFKNETYENFLHSYIDESTAVTFQDVNDLNDKIRPVIKNLVTENFFRIFRLNLFKECPFWKGDGFCMHRSCAVDTIDDWEKLPDIWQPEALGKLEDSVLVKKLNADAEYSSKDYCDLDGFIHDTVFVDLVANPERFTGYGGDQSWQIWKSIYNENCFNLGHDQCVEKNFFYKIVSGMHASISTHLSNEYLDTTAMDYKPSLVQFMMRVGNYPDRIANLYLNYIVVLKALIKLETFGVFDDLTFCEDLNFVEKENEFKTRFKELLDPALEFSECQNECLFDENILFKEKNSASVKDEIKQNFKNITRIMDCVHCDRCRLWGKLQTTGYGTALKVLFELTDKESFQLDLSKVELIALVNTFDRLSKSIESINNFKVKYNEAIRKEEMGEDGGDDGFGNDKMGRLNDSAFVAKVNDKETLKSEAKGSLKHSENDYKTPNLFQKETEMYEDVIYPNIGLDDTDGETLGQIFKLELRNVFNTLKFVIRSYYLFPKLVYNWCLIRVVYYWNTFVGHVNEDFDFDRLYRIEI</sequence>
<keyword evidence="21" id="KW-1185">Reference proteome</keyword>
<feature type="chain" id="PRO_5009133316" description="Endoplasmic reticulum oxidoreductin 1" evidence="19">
    <location>
        <begin position="20"/>
        <end position="584"/>
    </location>
</feature>
<dbReference type="Proteomes" id="UP000094455">
    <property type="component" value="Unassembled WGS sequence"/>
</dbReference>
<keyword evidence="14" id="KW-0325">Glycoprotein</keyword>
<evidence type="ECO:0000256" key="18">
    <source>
        <dbReference type="PIRSR" id="PIRSR017205-3"/>
    </source>
</evidence>
<reference evidence="20 21" key="1">
    <citation type="journal article" date="2016" name="Proc. Natl. Acad. Sci. U.S.A.">
        <title>Comparative genomics of biotechnologically important yeasts.</title>
        <authorList>
            <person name="Riley R."/>
            <person name="Haridas S."/>
            <person name="Wolfe K.H."/>
            <person name="Lopes M.R."/>
            <person name="Hittinger C.T."/>
            <person name="Goeker M."/>
            <person name="Salamov A.A."/>
            <person name="Wisecaver J.H."/>
            <person name="Long T.M."/>
            <person name="Calvey C.H."/>
            <person name="Aerts A.L."/>
            <person name="Barry K.W."/>
            <person name="Choi C."/>
            <person name="Clum A."/>
            <person name="Coughlan A.Y."/>
            <person name="Deshpande S."/>
            <person name="Douglass A.P."/>
            <person name="Hanson S.J."/>
            <person name="Klenk H.-P."/>
            <person name="LaButti K.M."/>
            <person name="Lapidus A."/>
            <person name="Lindquist E.A."/>
            <person name="Lipzen A.M."/>
            <person name="Meier-Kolthoff J.P."/>
            <person name="Ohm R.A."/>
            <person name="Otillar R.P."/>
            <person name="Pangilinan J.L."/>
            <person name="Peng Y."/>
            <person name="Rokas A."/>
            <person name="Rosa C.A."/>
            <person name="Scheuner C."/>
            <person name="Sibirny A.A."/>
            <person name="Slot J.C."/>
            <person name="Stielow J.B."/>
            <person name="Sun H."/>
            <person name="Kurtzman C.P."/>
            <person name="Blackwell M."/>
            <person name="Grigoriev I.V."/>
            <person name="Jeffries T.W."/>
        </authorList>
    </citation>
    <scope>NUCLEOTIDE SEQUENCE [LARGE SCALE GENOMIC DNA]</scope>
    <source>
        <strain evidence="20 21">NRRL Y-2026</strain>
    </source>
</reference>
<evidence type="ECO:0000256" key="11">
    <source>
        <dbReference type="ARBA" id="ARBA00023002"/>
    </source>
</evidence>
<dbReference type="GeneID" id="30178606"/>
<dbReference type="InterPro" id="IPR007266">
    <property type="entry name" value="Ero1"/>
</dbReference>
<dbReference type="OrthoDB" id="269384at2759"/>
<evidence type="ECO:0008006" key="22">
    <source>
        <dbReference type="Google" id="ProtNLM"/>
    </source>
</evidence>